<keyword evidence="5" id="KW-0716">Sensory transduction</keyword>
<evidence type="ECO:0000256" key="16">
    <source>
        <dbReference type="SAM" id="Coils"/>
    </source>
</evidence>
<name>A0ABT0BFL5_9SPHN</name>
<protein>
    <recommendedName>
        <fullName evidence="2">histidine kinase</fullName>
        <ecNumber evidence="2">2.7.13.3</ecNumber>
    </recommendedName>
</protein>
<keyword evidence="7" id="KW-0288">FMN</keyword>
<dbReference type="NCBIfam" id="TIGR00229">
    <property type="entry name" value="sensory_box"/>
    <property type="match status" value="2"/>
</dbReference>
<reference evidence="19" key="1">
    <citation type="submission" date="2022-03" db="EMBL/GenBank/DDBJ databases">
        <title>Identification of a novel bacterium isolated from mangrove sediments.</title>
        <authorList>
            <person name="Pan X."/>
        </authorList>
    </citation>
    <scope>NUCLEOTIDE SEQUENCE</scope>
    <source>
        <strain evidence="19">B1949</strain>
    </source>
</reference>
<evidence type="ECO:0000256" key="11">
    <source>
        <dbReference type="ARBA" id="ARBA00022777"/>
    </source>
</evidence>
<feature type="domain" description="PAC" evidence="18">
    <location>
        <begin position="59"/>
        <end position="111"/>
    </location>
</feature>
<dbReference type="Gene3D" id="3.30.565.10">
    <property type="entry name" value="Histidine kinase-like ATPase, C-terminal domain"/>
    <property type="match status" value="1"/>
</dbReference>
<keyword evidence="14" id="KW-0843">Virulence</keyword>
<accession>A0ABT0BFL5</accession>
<keyword evidence="8" id="KW-0808">Transferase</keyword>
<dbReference type="Proteomes" id="UP001162881">
    <property type="component" value="Unassembled WGS sequence"/>
</dbReference>
<evidence type="ECO:0000256" key="8">
    <source>
        <dbReference type="ARBA" id="ARBA00022679"/>
    </source>
</evidence>
<feature type="domain" description="PAS" evidence="17">
    <location>
        <begin position="1"/>
        <end position="55"/>
    </location>
</feature>
<evidence type="ECO:0000256" key="10">
    <source>
        <dbReference type="ARBA" id="ARBA00022741"/>
    </source>
</evidence>
<keyword evidence="11" id="KW-0418">Kinase</keyword>
<keyword evidence="9" id="KW-0677">Repeat</keyword>
<dbReference type="PROSITE" id="PS50113">
    <property type="entry name" value="PAC"/>
    <property type="match status" value="2"/>
</dbReference>
<evidence type="ECO:0000256" key="12">
    <source>
        <dbReference type="ARBA" id="ARBA00022840"/>
    </source>
</evidence>
<keyword evidence="15" id="KW-0675">Receptor</keyword>
<dbReference type="InterPro" id="IPR013655">
    <property type="entry name" value="PAS_fold_3"/>
</dbReference>
<feature type="coiled-coil region" evidence="16">
    <location>
        <begin position="228"/>
        <end position="288"/>
    </location>
</feature>
<dbReference type="PROSITE" id="PS50112">
    <property type="entry name" value="PAS"/>
    <property type="match status" value="2"/>
</dbReference>
<dbReference type="Gene3D" id="3.30.450.20">
    <property type="entry name" value="PAS domain"/>
    <property type="match status" value="2"/>
</dbReference>
<dbReference type="EMBL" id="JALHLF010000060">
    <property type="protein sequence ID" value="MCJ2183773.1"/>
    <property type="molecule type" value="Genomic_DNA"/>
</dbReference>
<dbReference type="InterPro" id="IPR036890">
    <property type="entry name" value="HATPase_C_sf"/>
</dbReference>
<sequence length="429" mass="48232">MVGKTLAGEILSWNAAAERVFGWTHDEIVGRNIRELIPSDRQSEEDAIIARISQGLRMPTFETVRIRKDGSEVHVAVTVSPVLDRHGNVVAASKIARDISAKKATLLRLEESEHRFRLLADNISQLAWIADREGGIFWYNQRWFDYTGTTLEEMQGWGWKAVHHPDHLERVVTKVSAHFQSGEDWEDTFPLRSADGEWRWFLSRAKTIRDAAGEVLCWFGTNTDVTEMRDAEERIELLLQEVNHRSKNMLAIVQSLARRSDVARPDFIERLEQRIRGLAANQDVLVRRAWSDIPVMEMIEAQLRSLGESRDQVHCEGPAIVLSPGAAEALAMALHEMGTNALKYGALSVPDGRVAIGWSLDPQAADGTARFRIRWIERGGPPVAAPEHKGFGTRILVDVPRVKLRAEVTVRFDPEGFAWELDCPASALG</sequence>
<dbReference type="Pfam" id="PF07536">
    <property type="entry name" value="HWE_HK"/>
    <property type="match status" value="1"/>
</dbReference>
<dbReference type="CDD" id="cd00130">
    <property type="entry name" value="PAS"/>
    <property type="match status" value="2"/>
</dbReference>
<evidence type="ECO:0000256" key="3">
    <source>
        <dbReference type="ARBA" id="ARBA00022543"/>
    </source>
</evidence>
<dbReference type="InterPro" id="IPR001610">
    <property type="entry name" value="PAC"/>
</dbReference>
<gene>
    <name evidence="19" type="ORF">MTR62_13885</name>
</gene>
<evidence type="ECO:0000259" key="17">
    <source>
        <dbReference type="PROSITE" id="PS50112"/>
    </source>
</evidence>
<keyword evidence="10" id="KW-0547">Nucleotide-binding</keyword>
<dbReference type="InterPro" id="IPR035965">
    <property type="entry name" value="PAS-like_dom_sf"/>
</dbReference>
<keyword evidence="4" id="KW-0597">Phosphoprotein</keyword>
<dbReference type="InterPro" id="IPR000700">
    <property type="entry name" value="PAS-assoc_C"/>
</dbReference>
<evidence type="ECO:0000256" key="9">
    <source>
        <dbReference type="ARBA" id="ARBA00022737"/>
    </source>
</evidence>
<dbReference type="SMART" id="SM00091">
    <property type="entry name" value="PAS"/>
    <property type="match status" value="2"/>
</dbReference>
<evidence type="ECO:0000256" key="2">
    <source>
        <dbReference type="ARBA" id="ARBA00012438"/>
    </source>
</evidence>
<comment type="catalytic activity">
    <reaction evidence="1">
        <text>ATP + protein L-histidine = ADP + protein N-phospho-L-histidine.</text>
        <dbReference type="EC" id="2.7.13.3"/>
    </reaction>
</comment>
<keyword evidence="12" id="KW-0067">ATP-binding</keyword>
<evidence type="ECO:0000256" key="4">
    <source>
        <dbReference type="ARBA" id="ARBA00022553"/>
    </source>
</evidence>
<organism evidence="19 20">
    <name type="scientific">Novosphingobium organovorum</name>
    <dbReference type="NCBI Taxonomy" id="2930092"/>
    <lineage>
        <taxon>Bacteria</taxon>
        <taxon>Pseudomonadati</taxon>
        <taxon>Pseudomonadota</taxon>
        <taxon>Alphaproteobacteria</taxon>
        <taxon>Sphingomonadales</taxon>
        <taxon>Sphingomonadaceae</taxon>
        <taxon>Novosphingobium</taxon>
    </lineage>
</organism>
<keyword evidence="13" id="KW-0157">Chromophore</keyword>
<evidence type="ECO:0000313" key="19">
    <source>
        <dbReference type="EMBL" id="MCJ2183773.1"/>
    </source>
</evidence>
<feature type="domain" description="PAC" evidence="18">
    <location>
        <begin position="185"/>
        <end position="237"/>
    </location>
</feature>
<keyword evidence="16" id="KW-0175">Coiled coil</keyword>
<evidence type="ECO:0000256" key="13">
    <source>
        <dbReference type="ARBA" id="ARBA00022991"/>
    </source>
</evidence>
<evidence type="ECO:0000256" key="14">
    <source>
        <dbReference type="ARBA" id="ARBA00023026"/>
    </source>
</evidence>
<keyword evidence="20" id="KW-1185">Reference proteome</keyword>
<dbReference type="SMART" id="SM00086">
    <property type="entry name" value="PAC"/>
    <property type="match status" value="2"/>
</dbReference>
<feature type="domain" description="PAS" evidence="17">
    <location>
        <begin position="112"/>
        <end position="182"/>
    </location>
</feature>
<keyword evidence="3" id="KW-0600">Photoreceptor protein</keyword>
<evidence type="ECO:0000313" key="20">
    <source>
        <dbReference type="Proteomes" id="UP001162881"/>
    </source>
</evidence>
<evidence type="ECO:0000256" key="15">
    <source>
        <dbReference type="ARBA" id="ARBA00023170"/>
    </source>
</evidence>
<dbReference type="InterPro" id="IPR013767">
    <property type="entry name" value="PAS_fold"/>
</dbReference>
<evidence type="ECO:0000256" key="6">
    <source>
        <dbReference type="ARBA" id="ARBA00022630"/>
    </source>
</evidence>
<evidence type="ECO:0000256" key="1">
    <source>
        <dbReference type="ARBA" id="ARBA00000085"/>
    </source>
</evidence>
<dbReference type="Pfam" id="PF08447">
    <property type="entry name" value="PAS_3"/>
    <property type="match status" value="1"/>
</dbReference>
<dbReference type="PANTHER" id="PTHR41523">
    <property type="entry name" value="TWO-COMPONENT SYSTEM SENSOR PROTEIN"/>
    <property type="match status" value="1"/>
</dbReference>
<keyword evidence="6" id="KW-0285">Flavoprotein</keyword>
<dbReference type="Pfam" id="PF00989">
    <property type="entry name" value="PAS"/>
    <property type="match status" value="1"/>
</dbReference>
<dbReference type="InterPro" id="IPR000014">
    <property type="entry name" value="PAS"/>
</dbReference>
<evidence type="ECO:0000259" key="18">
    <source>
        <dbReference type="PROSITE" id="PS50113"/>
    </source>
</evidence>
<dbReference type="EC" id="2.7.13.3" evidence="2"/>
<dbReference type="PANTHER" id="PTHR41523:SF7">
    <property type="entry name" value="HISTIDINE KINASE"/>
    <property type="match status" value="1"/>
</dbReference>
<dbReference type="InterPro" id="IPR011102">
    <property type="entry name" value="Sig_transdc_His_kinase_HWE"/>
</dbReference>
<evidence type="ECO:0000256" key="7">
    <source>
        <dbReference type="ARBA" id="ARBA00022643"/>
    </source>
</evidence>
<dbReference type="SUPFAM" id="SSF55785">
    <property type="entry name" value="PYP-like sensor domain (PAS domain)"/>
    <property type="match status" value="2"/>
</dbReference>
<proteinExistence type="predicted"/>
<comment type="caution">
    <text evidence="19">The sequence shown here is derived from an EMBL/GenBank/DDBJ whole genome shotgun (WGS) entry which is preliminary data.</text>
</comment>
<dbReference type="SMART" id="SM00911">
    <property type="entry name" value="HWE_HK"/>
    <property type="match status" value="1"/>
</dbReference>
<evidence type="ECO:0000256" key="5">
    <source>
        <dbReference type="ARBA" id="ARBA00022606"/>
    </source>
</evidence>